<dbReference type="CDD" id="cd01048">
    <property type="entry name" value="Ferritin_like_AB2"/>
    <property type="match status" value="1"/>
</dbReference>
<proteinExistence type="predicted"/>
<sequence length="131" mass="14775">MQTALDDEYRAEATYRAVLDQFGDVRPFSNIIRAEQRHAEMVIAQMVRLGMTVPPNRYIGTIAAPKTRLDACQTGVEAEKTNIALYDRLLPQVRDPQVKATLQLLQSASRENHLPAFERCVARGGMMGRSW</sequence>
<reference evidence="1 2" key="1">
    <citation type="submission" date="2018-09" db="EMBL/GenBank/DDBJ databases">
        <title>Altererythrobacter sp.Ery1 and Ery12, the genome sequencing of novel strains in genus Alterythrobacter.</title>
        <authorList>
            <person name="Cheng H."/>
            <person name="Wu Y.-H."/>
            <person name="Fang C."/>
            <person name="Xu X.-W."/>
        </authorList>
    </citation>
    <scope>NUCLEOTIDE SEQUENCE [LARGE SCALE GENOMIC DNA]</scope>
    <source>
        <strain evidence="1 2">Ery12</strain>
    </source>
</reference>
<dbReference type="AlphaFoldDB" id="A0A419R307"/>
<gene>
    <name evidence="1" type="ORF">D6858_08800</name>
</gene>
<organism evidence="1 2">
    <name type="scientific">Tsuneonella suprasediminis</name>
    <dbReference type="NCBI Taxonomy" id="2306996"/>
    <lineage>
        <taxon>Bacteria</taxon>
        <taxon>Pseudomonadati</taxon>
        <taxon>Pseudomonadota</taxon>
        <taxon>Alphaproteobacteria</taxon>
        <taxon>Sphingomonadales</taxon>
        <taxon>Erythrobacteraceae</taxon>
        <taxon>Tsuneonella</taxon>
    </lineage>
</organism>
<dbReference type="EMBL" id="RAHJ01000018">
    <property type="protein sequence ID" value="RJX68272.1"/>
    <property type="molecule type" value="Genomic_DNA"/>
</dbReference>
<dbReference type="InterPro" id="IPR019243">
    <property type="entry name" value="DUF2202"/>
</dbReference>
<name>A0A419R307_9SPHN</name>
<keyword evidence="2" id="KW-1185">Reference proteome</keyword>
<evidence type="ECO:0000313" key="1">
    <source>
        <dbReference type="EMBL" id="RJX68272.1"/>
    </source>
</evidence>
<dbReference type="OrthoDB" id="573482at2"/>
<protein>
    <submittedName>
        <fullName evidence="1">DUF2202 domain-containing protein</fullName>
    </submittedName>
</protein>
<dbReference type="SUPFAM" id="SSF47240">
    <property type="entry name" value="Ferritin-like"/>
    <property type="match status" value="1"/>
</dbReference>
<dbReference type="InterPro" id="IPR012347">
    <property type="entry name" value="Ferritin-like"/>
</dbReference>
<dbReference type="Proteomes" id="UP000284322">
    <property type="component" value="Unassembled WGS sequence"/>
</dbReference>
<dbReference type="Gene3D" id="1.20.1260.10">
    <property type="match status" value="1"/>
</dbReference>
<accession>A0A419R307</accession>
<dbReference type="InterPro" id="IPR009078">
    <property type="entry name" value="Ferritin-like_SF"/>
</dbReference>
<comment type="caution">
    <text evidence="1">The sequence shown here is derived from an EMBL/GenBank/DDBJ whole genome shotgun (WGS) entry which is preliminary data.</text>
</comment>
<evidence type="ECO:0000313" key="2">
    <source>
        <dbReference type="Proteomes" id="UP000284322"/>
    </source>
</evidence>